<proteinExistence type="inferred from homology"/>
<dbReference type="Gene3D" id="2.40.50.140">
    <property type="entry name" value="Nucleic acid-binding proteins"/>
    <property type="match status" value="2"/>
</dbReference>
<dbReference type="GO" id="GO:0043043">
    <property type="term" value="P:peptide biosynthetic process"/>
    <property type="evidence" value="ECO:0007669"/>
    <property type="project" value="InterPro"/>
</dbReference>
<evidence type="ECO:0000256" key="1">
    <source>
        <dbReference type="ARBA" id="ARBA00004229"/>
    </source>
</evidence>
<keyword evidence="7" id="KW-0251">Elongation factor</keyword>
<organism evidence="7 8">
    <name type="scientific">Tribonema minus</name>
    <dbReference type="NCBI Taxonomy" id="303371"/>
    <lineage>
        <taxon>Eukaryota</taxon>
        <taxon>Sar</taxon>
        <taxon>Stramenopiles</taxon>
        <taxon>Ochrophyta</taxon>
        <taxon>PX clade</taxon>
        <taxon>Xanthophyceae</taxon>
        <taxon>Tribonematales</taxon>
        <taxon>Tribonemataceae</taxon>
        <taxon>Tribonema</taxon>
    </lineage>
</organism>
<evidence type="ECO:0000313" key="8">
    <source>
        <dbReference type="Proteomes" id="UP000664859"/>
    </source>
</evidence>
<dbReference type="Gene3D" id="2.30.30.30">
    <property type="match status" value="1"/>
</dbReference>
<comment type="similarity">
    <text evidence="2">Belongs to the elongation factor P family.</text>
</comment>
<reference evidence="7" key="1">
    <citation type="submission" date="2021-02" db="EMBL/GenBank/DDBJ databases">
        <title>First Annotated Genome of the Yellow-green Alga Tribonema minus.</title>
        <authorList>
            <person name="Mahan K.M."/>
        </authorList>
    </citation>
    <scope>NUCLEOTIDE SEQUENCE</scope>
    <source>
        <strain evidence="7">UTEX B ZZ1240</strain>
    </source>
</reference>
<dbReference type="SMART" id="SM01185">
    <property type="entry name" value="EFP"/>
    <property type="match status" value="1"/>
</dbReference>
<dbReference type="SUPFAM" id="SSF50104">
    <property type="entry name" value="Translation proteins SH3-like domain"/>
    <property type="match status" value="1"/>
</dbReference>
<feature type="non-terminal residue" evidence="7">
    <location>
        <position position="165"/>
    </location>
</feature>
<comment type="caution">
    <text evidence="7">The sequence shown here is derived from an EMBL/GenBank/DDBJ whole genome shotgun (WGS) entry which is preliminary data.</text>
</comment>
<dbReference type="AlphaFoldDB" id="A0A836CKM1"/>
<dbReference type="InterPro" id="IPR015365">
    <property type="entry name" value="Elong-fact-P_C"/>
</dbReference>
<dbReference type="Pfam" id="PF01132">
    <property type="entry name" value="EFP"/>
    <property type="match status" value="1"/>
</dbReference>
<dbReference type="PANTHER" id="PTHR30053">
    <property type="entry name" value="ELONGATION FACTOR P"/>
    <property type="match status" value="1"/>
</dbReference>
<keyword evidence="7" id="KW-0648">Protein biosynthesis</keyword>
<dbReference type="GO" id="GO:0009507">
    <property type="term" value="C:chloroplast"/>
    <property type="evidence" value="ECO:0007669"/>
    <property type="project" value="UniProtKB-SubCell"/>
</dbReference>
<dbReference type="InterPro" id="IPR020599">
    <property type="entry name" value="Transl_elong_fac_P/YeiP"/>
</dbReference>
<name>A0A836CKM1_9STRA</name>
<accession>A0A836CKM1</accession>
<evidence type="ECO:0000256" key="2">
    <source>
        <dbReference type="ARBA" id="ARBA00009479"/>
    </source>
</evidence>
<evidence type="ECO:0000259" key="5">
    <source>
        <dbReference type="SMART" id="SM00841"/>
    </source>
</evidence>
<evidence type="ECO:0000313" key="7">
    <source>
        <dbReference type="EMBL" id="KAG5188783.1"/>
    </source>
</evidence>
<dbReference type="InterPro" id="IPR008991">
    <property type="entry name" value="Translation_prot_SH3-like_sf"/>
</dbReference>
<dbReference type="Pfam" id="PF09285">
    <property type="entry name" value="Elong-fact-P_C"/>
    <property type="match status" value="1"/>
</dbReference>
<dbReference type="PANTHER" id="PTHR30053:SF14">
    <property type="entry name" value="TRANSLATION ELONGATION FACTOR KOW-LIKE DOMAIN-CONTAINING PROTEIN"/>
    <property type="match status" value="1"/>
</dbReference>
<dbReference type="SUPFAM" id="SSF50249">
    <property type="entry name" value="Nucleic acid-binding proteins"/>
    <property type="match status" value="2"/>
</dbReference>
<dbReference type="GO" id="GO:0005829">
    <property type="term" value="C:cytosol"/>
    <property type="evidence" value="ECO:0007669"/>
    <property type="project" value="UniProtKB-ARBA"/>
</dbReference>
<evidence type="ECO:0000256" key="3">
    <source>
        <dbReference type="ARBA" id="ARBA00022528"/>
    </source>
</evidence>
<dbReference type="InterPro" id="IPR001059">
    <property type="entry name" value="Transl_elong_P/YeiP_cen"/>
</dbReference>
<gene>
    <name evidence="7" type="ORF">JKP88DRAFT_353324</name>
</gene>
<keyword evidence="4" id="KW-0934">Plastid</keyword>
<dbReference type="PIRSF" id="PIRSF005901">
    <property type="entry name" value="EF-P"/>
    <property type="match status" value="1"/>
</dbReference>
<dbReference type="SMART" id="SM00841">
    <property type="entry name" value="Elong-fact-P_C"/>
    <property type="match status" value="1"/>
</dbReference>
<dbReference type="Pfam" id="PF08207">
    <property type="entry name" value="EFP_N"/>
    <property type="match status" value="1"/>
</dbReference>
<dbReference type="InterPro" id="IPR013185">
    <property type="entry name" value="Transl_elong_KOW-like"/>
</dbReference>
<dbReference type="InterPro" id="IPR014722">
    <property type="entry name" value="Rib_uL2_dom2"/>
</dbReference>
<evidence type="ECO:0000259" key="6">
    <source>
        <dbReference type="SMART" id="SM01185"/>
    </source>
</evidence>
<dbReference type="FunFam" id="2.40.50.140:FF:000004">
    <property type="entry name" value="Elongation factor P"/>
    <property type="match status" value="1"/>
</dbReference>
<dbReference type="Proteomes" id="UP000664859">
    <property type="component" value="Unassembled WGS sequence"/>
</dbReference>
<dbReference type="EMBL" id="JAFCMP010000064">
    <property type="protein sequence ID" value="KAG5188783.1"/>
    <property type="molecule type" value="Genomic_DNA"/>
</dbReference>
<sequence>MKHVKPGKGGAFNQIELKELMGGTKKTERFRSSETVELAHIDKEEQLDFLYRDGGLLALMNPQTFEQIEVPVDMLSADHQRLLQEGMPVAVEKYQGRPLFARIPKDVTVQVTDTKTHVKGVSVNAGFKPATVTGGAMVKVPPYIAAGDNIVINTTDMSFVRRTSE</sequence>
<dbReference type="InterPro" id="IPR012340">
    <property type="entry name" value="NA-bd_OB-fold"/>
</dbReference>
<protein>
    <submittedName>
        <fullName evidence="7">Elongation factor P</fullName>
    </submittedName>
</protein>
<feature type="domain" description="Elongation factor P C-terminal" evidence="5">
    <location>
        <begin position="107"/>
        <end position="162"/>
    </location>
</feature>
<dbReference type="InterPro" id="IPR013852">
    <property type="entry name" value="Transl_elong_P/YeiP_CS"/>
</dbReference>
<dbReference type="OrthoDB" id="10259892at2759"/>
<keyword evidence="3" id="KW-0150">Chloroplast</keyword>
<keyword evidence="8" id="KW-1185">Reference proteome</keyword>
<feature type="domain" description="Translation elongation factor P/YeiP central" evidence="6">
    <location>
        <begin position="44"/>
        <end position="99"/>
    </location>
</feature>
<dbReference type="GO" id="GO:0003746">
    <property type="term" value="F:translation elongation factor activity"/>
    <property type="evidence" value="ECO:0007669"/>
    <property type="project" value="UniProtKB-KW"/>
</dbReference>
<dbReference type="PROSITE" id="PS01275">
    <property type="entry name" value="EFP"/>
    <property type="match status" value="1"/>
</dbReference>
<comment type="subcellular location">
    <subcellularLocation>
        <location evidence="1">Plastid</location>
        <location evidence="1">Chloroplast</location>
    </subcellularLocation>
</comment>
<evidence type="ECO:0000256" key="4">
    <source>
        <dbReference type="ARBA" id="ARBA00022640"/>
    </source>
</evidence>